<proteinExistence type="predicted"/>
<feature type="transmembrane region" description="Helical" evidence="1">
    <location>
        <begin position="48"/>
        <end position="70"/>
    </location>
</feature>
<dbReference type="Proteomes" id="UP001139179">
    <property type="component" value="Unassembled WGS sequence"/>
</dbReference>
<keyword evidence="1" id="KW-1133">Transmembrane helix</keyword>
<feature type="transmembrane region" description="Helical" evidence="1">
    <location>
        <begin position="82"/>
        <end position="109"/>
    </location>
</feature>
<sequence>MSNNVDEFRDFPRWLQRMIPFISVMLAMLAFSYALYLYNQESLEFVHWVRLIVFTMISVVLLFSAILYFFRAELAWKWFIGGLGLLPILLLLQLILFLMTMIKMVIASLFQGSLPEPVRLFIENYPSPFDSVILAVLFIAGLVWLIQKLKKQKTKEREE</sequence>
<evidence type="ECO:0000256" key="1">
    <source>
        <dbReference type="SAM" id="Phobius"/>
    </source>
</evidence>
<evidence type="ECO:0000313" key="2">
    <source>
        <dbReference type="EMBL" id="MCM3714569.1"/>
    </source>
</evidence>
<evidence type="ECO:0000313" key="3">
    <source>
        <dbReference type="Proteomes" id="UP001139179"/>
    </source>
</evidence>
<comment type="caution">
    <text evidence="2">The sequence shown here is derived from an EMBL/GenBank/DDBJ whole genome shotgun (WGS) entry which is preliminary data.</text>
</comment>
<keyword evidence="1" id="KW-0472">Membrane</keyword>
<protein>
    <submittedName>
        <fullName evidence="2">Uncharacterized protein</fullName>
    </submittedName>
</protein>
<organism evidence="2 3">
    <name type="scientific">Halalkalibacter oceani</name>
    <dbReference type="NCBI Taxonomy" id="1653776"/>
    <lineage>
        <taxon>Bacteria</taxon>
        <taxon>Bacillati</taxon>
        <taxon>Bacillota</taxon>
        <taxon>Bacilli</taxon>
        <taxon>Bacillales</taxon>
        <taxon>Bacillaceae</taxon>
        <taxon>Halalkalibacter</taxon>
    </lineage>
</organism>
<reference evidence="2" key="1">
    <citation type="submission" date="2022-05" db="EMBL/GenBank/DDBJ databases">
        <title>Comparative Genomics of Spacecraft Associated Microbes.</title>
        <authorList>
            <person name="Tran M.T."/>
            <person name="Wright A."/>
            <person name="Seuylemezian A."/>
            <person name="Eisen J."/>
            <person name="Coil D."/>
        </authorList>
    </citation>
    <scope>NUCLEOTIDE SEQUENCE</scope>
    <source>
        <strain evidence="2">214.1.1</strain>
    </source>
</reference>
<name>A0A9X2DPK4_9BACI</name>
<dbReference type="EMBL" id="JAMBOL010000008">
    <property type="protein sequence ID" value="MCM3714569.1"/>
    <property type="molecule type" value="Genomic_DNA"/>
</dbReference>
<dbReference type="AlphaFoldDB" id="A0A9X2DPK4"/>
<gene>
    <name evidence="2" type="ORF">M3202_10755</name>
</gene>
<feature type="transmembrane region" description="Helical" evidence="1">
    <location>
        <begin position="18"/>
        <end position="36"/>
    </location>
</feature>
<accession>A0A9X2DPK4</accession>
<keyword evidence="3" id="KW-1185">Reference proteome</keyword>
<keyword evidence="1" id="KW-0812">Transmembrane</keyword>
<dbReference type="RefSeq" id="WP_251223341.1">
    <property type="nucleotide sequence ID" value="NZ_JAMBOL010000008.1"/>
</dbReference>
<feature type="transmembrane region" description="Helical" evidence="1">
    <location>
        <begin position="129"/>
        <end position="147"/>
    </location>
</feature>